<dbReference type="SUPFAM" id="SSF56091">
    <property type="entry name" value="DNA ligase/mRNA capping enzyme, catalytic domain"/>
    <property type="match status" value="1"/>
</dbReference>
<feature type="binding site" evidence="15">
    <location>
        <position position="325"/>
    </location>
    <ligand>
        <name>NAD(+)</name>
        <dbReference type="ChEBI" id="CHEBI:57540"/>
    </ligand>
</feature>
<dbReference type="Pfam" id="PF12826">
    <property type="entry name" value="HHH_2"/>
    <property type="match status" value="1"/>
</dbReference>
<dbReference type="NCBIfam" id="TIGR00575">
    <property type="entry name" value="dnlj"/>
    <property type="match status" value="1"/>
</dbReference>
<evidence type="ECO:0000256" key="13">
    <source>
        <dbReference type="ARBA" id="ARBA00034005"/>
    </source>
</evidence>
<feature type="binding site" evidence="15">
    <location>
        <position position="422"/>
    </location>
    <ligand>
        <name>Zn(2+)</name>
        <dbReference type="ChEBI" id="CHEBI:29105"/>
    </ligand>
</feature>
<dbReference type="SMART" id="SM00278">
    <property type="entry name" value="HhH1"/>
    <property type="match status" value="4"/>
</dbReference>
<evidence type="ECO:0000256" key="11">
    <source>
        <dbReference type="ARBA" id="ARBA00023204"/>
    </source>
</evidence>
<feature type="binding site" evidence="15">
    <location>
        <position position="145"/>
    </location>
    <ligand>
        <name>NAD(+)</name>
        <dbReference type="ChEBI" id="CHEBI:57540"/>
    </ligand>
</feature>
<feature type="binding site" evidence="15">
    <location>
        <begin position="38"/>
        <end position="42"/>
    </location>
    <ligand>
        <name>NAD(+)</name>
        <dbReference type="ChEBI" id="CHEBI:57540"/>
    </ligand>
</feature>
<gene>
    <name evidence="15 18" type="primary">ligA</name>
    <name evidence="18" type="ORF">caldi_23430</name>
</gene>
<feature type="binding site" evidence="15">
    <location>
        <begin position="87"/>
        <end position="88"/>
    </location>
    <ligand>
        <name>NAD(+)</name>
        <dbReference type="ChEBI" id="CHEBI:57540"/>
    </ligand>
</feature>
<dbReference type="Gene3D" id="6.20.10.30">
    <property type="match status" value="1"/>
</dbReference>
<dbReference type="InterPro" id="IPR036420">
    <property type="entry name" value="BRCT_dom_sf"/>
</dbReference>
<dbReference type="Pfam" id="PF22745">
    <property type="entry name" value="Nlig-Ia"/>
    <property type="match status" value="1"/>
</dbReference>
<dbReference type="EMBL" id="AP025628">
    <property type="protein sequence ID" value="BDG61253.1"/>
    <property type="molecule type" value="Genomic_DNA"/>
</dbReference>
<dbReference type="Proteomes" id="UP001163687">
    <property type="component" value="Chromosome"/>
</dbReference>
<dbReference type="FunFam" id="3.30.470.30:FF:000001">
    <property type="entry name" value="DNA ligase"/>
    <property type="match status" value="1"/>
</dbReference>
<evidence type="ECO:0000256" key="5">
    <source>
        <dbReference type="ARBA" id="ARBA00022705"/>
    </source>
</evidence>
<feature type="domain" description="BRCT" evidence="17">
    <location>
        <begin position="604"/>
        <end position="674"/>
    </location>
</feature>
<evidence type="ECO:0000256" key="12">
    <source>
        <dbReference type="ARBA" id="ARBA00023211"/>
    </source>
</evidence>
<feature type="active site" description="N6-AMP-lysine intermediate" evidence="15">
    <location>
        <position position="124"/>
    </location>
</feature>
<evidence type="ECO:0000313" key="18">
    <source>
        <dbReference type="EMBL" id="BDG61253.1"/>
    </source>
</evidence>
<sequence length="683" mass="75949">MRVAPGREQAAARIAELVEQIEYHNHRYYVLDDPVISDAEYDALMRELQDLEAAYPDLRRPDSPTQRVGGAPLPDFPKVRHDPPMLSLDNAFGEDELRDFDRRVRQLAEGRAPDGRVRYVGELKIDGFSIALRYENGVFVRGATRGDGFEGEEVTEQLKTVRSIPLRLRPVDGRLPAFLEVRGEVYMPIRSFEELNARQAAEGKKVFANPRNAAAGSVRQKDPRVTASRGLDSFMYALVRADGLPPVTSHWEALELLARLGFKVNPERRVFENIDEVVAWTEEWRDKRFTLPYEIDGLVVKVDDLALREVLGATSKAPRWAVAYKFPAEQRETRVVAITVDIGRTGAVTPTAELEPVRLAGTVVRRATLHNEDYVRAKDVRVGDTVVVQKAGEIIPEVVRVVPEKRPPGTEPWRMPETCPVCGTPLVRPEGEAATRCPNIACPAQTFRAILHYASRDAMNIEGLGEAIIGQLLDEGLIRDPADLYALRKEQLEVLERLGPKSAENLVNAIARSKENPLHRLIYALGIRGVGERAARVLARHYRSLDDLARAGEEELTAIEGVGPVIAQNIVSFFREERSRRLIEKLRASGVRMEALPDEVPAGEPAGPLAGQTVVVTGTLRSWGRKEIEELIERLGGKAAGSVSRKTSFVLVGESPGSKLEKARELGIPVLTEDEFKARFGLR</sequence>
<dbReference type="InterPro" id="IPR004150">
    <property type="entry name" value="NAD_DNA_ligase_OB"/>
</dbReference>
<dbReference type="PROSITE" id="PS01056">
    <property type="entry name" value="DNA_LIGASE_N2"/>
    <property type="match status" value="1"/>
</dbReference>
<keyword evidence="6 15" id="KW-0479">Metal-binding</keyword>
<feature type="binding site" evidence="15">
    <location>
        <position position="122"/>
    </location>
    <ligand>
        <name>NAD(+)</name>
        <dbReference type="ChEBI" id="CHEBI:57540"/>
    </ligand>
</feature>
<evidence type="ECO:0000256" key="8">
    <source>
        <dbReference type="ARBA" id="ARBA00022833"/>
    </source>
</evidence>
<dbReference type="EC" id="6.5.1.2" evidence="2 15"/>
<dbReference type="GO" id="GO:0046872">
    <property type="term" value="F:metal ion binding"/>
    <property type="evidence" value="ECO:0007669"/>
    <property type="project" value="UniProtKB-KW"/>
</dbReference>
<proteinExistence type="inferred from homology"/>
<evidence type="ECO:0000256" key="7">
    <source>
        <dbReference type="ARBA" id="ARBA00022763"/>
    </source>
</evidence>
<keyword evidence="9 15" id="KW-0460">Magnesium</keyword>
<feature type="binding site" evidence="15">
    <location>
        <position position="184"/>
    </location>
    <ligand>
        <name>NAD(+)</name>
        <dbReference type="ChEBI" id="CHEBI:57540"/>
    </ligand>
</feature>
<evidence type="ECO:0000256" key="3">
    <source>
        <dbReference type="ARBA" id="ARBA00013308"/>
    </source>
</evidence>
<dbReference type="PANTHER" id="PTHR23389:SF9">
    <property type="entry name" value="DNA LIGASE"/>
    <property type="match status" value="1"/>
</dbReference>
<evidence type="ECO:0000256" key="9">
    <source>
        <dbReference type="ARBA" id="ARBA00022842"/>
    </source>
</evidence>
<comment type="cofactor">
    <cofactor evidence="15">
        <name>Mg(2+)</name>
        <dbReference type="ChEBI" id="CHEBI:18420"/>
    </cofactor>
    <cofactor evidence="15">
        <name>Mn(2+)</name>
        <dbReference type="ChEBI" id="CHEBI:29035"/>
    </cofactor>
</comment>
<keyword evidence="19" id="KW-1185">Reference proteome</keyword>
<dbReference type="HAMAP" id="MF_01588">
    <property type="entry name" value="DNA_ligase_A"/>
    <property type="match status" value="1"/>
</dbReference>
<dbReference type="Pfam" id="PF14520">
    <property type="entry name" value="HHH_5"/>
    <property type="match status" value="1"/>
</dbReference>
<dbReference type="InterPro" id="IPR003583">
    <property type="entry name" value="Hlx-hairpin-Hlx_DNA-bd_motif"/>
</dbReference>
<dbReference type="Gene3D" id="3.40.50.10190">
    <property type="entry name" value="BRCT domain"/>
    <property type="match status" value="1"/>
</dbReference>
<evidence type="ECO:0000256" key="2">
    <source>
        <dbReference type="ARBA" id="ARBA00012722"/>
    </source>
</evidence>
<comment type="function">
    <text evidence="1 15">DNA ligase that catalyzes the formation of phosphodiester linkages between 5'-phosphoryl and 3'-hydroxyl groups in double-stranded DNA using NAD as a coenzyme and as the energy source for the reaction. It is essential for DNA replication and repair of damaged DNA.</text>
</comment>
<dbReference type="GO" id="GO:0006281">
    <property type="term" value="P:DNA repair"/>
    <property type="evidence" value="ECO:0007669"/>
    <property type="project" value="UniProtKB-KW"/>
</dbReference>
<keyword evidence="12 15" id="KW-0464">Manganese</keyword>
<dbReference type="InterPro" id="IPR013839">
    <property type="entry name" value="DNAligase_adenylation"/>
</dbReference>
<evidence type="ECO:0000256" key="15">
    <source>
        <dbReference type="HAMAP-Rule" id="MF_01588"/>
    </source>
</evidence>
<evidence type="ECO:0000256" key="14">
    <source>
        <dbReference type="ARBA" id="ARBA00060881"/>
    </source>
</evidence>
<dbReference type="GO" id="GO:0003911">
    <property type="term" value="F:DNA ligase (NAD+) activity"/>
    <property type="evidence" value="ECO:0007669"/>
    <property type="project" value="UniProtKB-UniRule"/>
</dbReference>
<dbReference type="FunFam" id="2.40.50.140:FF:000012">
    <property type="entry name" value="DNA ligase"/>
    <property type="match status" value="1"/>
</dbReference>
<dbReference type="FunFam" id="1.10.150.20:FF:000007">
    <property type="entry name" value="DNA ligase"/>
    <property type="match status" value="1"/>
</dbReference>
<feature type="binding site" evidence="15">
    <location>
        <position position="419"/>
    </location>
    <ligand>
        <name>Zn(2+)</name>
        <dbReference type="ChEBI" id="CHEBI:29105"/>
    </ligand>
</feature>
<dbReference type="FunFam" id="1.10.150.20:FF:000006">
    <property type="entry name" value="DNA ligase"/>
    <property type="match status" value="1"/>
</dbReference>
<reference evidence="18" key="1">
    <citation type="submission" date="2022-03" db="EMBL/GenBank/DDBJ databases">
        <title>Complete genome sequence of Caldinitratiruptor microaerophilus.</title>
        <authorList>
            <person name="Mukaiyama R."/>
            <person name="Nishiyama T."/>
            <person name="Ueda K."/>
        </authorList>
    </citation>
    <scope>NUCLEOTIDE SEQUENCE</scope>
    <source>
        <strain evidence="18">JCM 16183</strain>
    </source>
</reference>
<feature type="binding site" evidence="15">
    <location>
        <position position="301"/>
    </location>
    <ligand>
        <name>NAD(+)</name>
        <dbReference type="ChEBI" id="CHEBI:57540"/>
    </ligand>
</feature>
<dbReference type="InterPro" id="IPR013840">
    <property type="entry name" value="DNAligase_N"/>
</dbReference>
<keyword evidence="4 15" id="KW-0436">Ligase</keyword>
<keyword evidence="10 15" id="KW-0520">NAD</keyword>
<organism evidence="18 19">
    <name type="scientific">Caldinitratiruptor microaerophilus</name>
    <dbReference type="NCBI Taxonomy" id="671077"/>
    <lineage>
        <taxon>Bacteria</taxon>
        <taxon>Bacillati</taxon>
        <taxon>Bacillota</taxon>
        <taxon>Clostridia</taxon>
        <taxon>Eubacteriales</taxon>
        <taxon>Symbiobacteriaceae</taxon>
        <taxon>Caldinitratiruptor</taxon>
    </lineage>
</organism>
<dbReference type="InterPro" id="IPR012340">
    <property type="entry name" value="NA-bd_OB-fold"/>
</dbReference>
<comment type="similarity">
    <text evidence="14 15">Belongs to the NAD-dependent DNA ligase family. LigA subfamily.</text>
</comment>
<dbReference type="SMART" id="SM00532">
    <property type="entry name" value="LIGANc"/>
    <property type="match status" value="1"/>
</dbReference>
<feature type="binding site" evidence="15">
    <location>
        <position position="437"/>
    </location>
    <ligand>
        <name>Zn(2+)</name>
        <dbReference type="ChEBI" id="CHEBI:29105"/>
    </ligand>
</feature>
<dbReference type="SMART" id="SM00292">
    <property type="entry name" value="BRCT"/>
    <property type="match status" value="1"/>
</dbReference>
<dbReference type="SUPFAM" id="SSF47781">
    <property type="entry name" value="RuvA domain 2-like"/>
    <property type="match status" value="1"/>
</dbReference>
<evidence type="ECO:0000313" key="19">
    <source>
        <dbReference type="Proteomes" id="UP001163687"/>
    </source>
</evidence>
<dbReference type="Pfam" id="PF00533">
    <property type="entry name" value="BRCT"/>
    <property type="match status" value="1"/>
</dbReference>
<dbReference type="PIRSF" id="PIRSF001604">
    <property type="entry name" value="LigA"/>
    <property type="match status" value="1"/>
</dbReference>
<evidence type="ECO:0000256" key="1">
    <source>
        <dbReference type="ARBA" id="ARBA00004067"/>
    </source>
</evidence>
<evidence type="ECO:0000259" key="17">
    <source>
        <dbReference type="PROSITE" id="PS50172"/>
    </source>
</evidence>
<dbReference type="Gene3D" id="2.40.50.140">
    <property type="entry name" value="Nucleic acid-binding proteins"/>
    <property type="match status" value="1"/>
</dbReference>
<dbReference type="PANTHER" id="PTHR23389">
    <property type="entry name" value="CHROMOSOME TRANSMISSION FIDELITY FACTOR 18"/>
    <property type="match status" value="1"/>
</dbReference>
<dbReference type="GO" id="GO:0003677">
    <property type="term" value="F:DNA binding"/>
    <property type="evidence" value="ECO:0007669"/>
    <property type="project" value="InterPro"/>
</dbReference>
<dbReference type="SUPFAM" id="SSF52113">
    <property type="entry name" value="BRCT domain"/>
    <property type="match status" value="1"/>
</dbReference>
<keyword evidence="5 15" id="KW-0235">DNA replication</keyword>
<dbReference type="Pfam" id="PF03120">
    <property type="entry name" value="OB_DNA_ligase"/>
    <property type="match status" value="1"/>
</dbReference>
<dbReference type="SUPFAM" id="SSF50249">
    <property type="entry name" value="Nucleic acid-binding proteins"/>
    <property type="match status" value="1"/>
</dbReference>
<dbReference type="InterPro" id="IPR041663">
    <property type="entry name" value="DisA/LigA_HHH"/>
</dbReference>
<evidence type="ECO:0000256" key="10">
    <source>
        <dbReference type="ARBA" id="ARBA00023027"/>
    </source>
</evidence>
<feature type="region of interest" description="Disordered" evidence="16">
    <location>
        <begin position="57"/>
        <end position="80"/>
    </location>
</feature>
<dbReference type="GO" id="GO:0005829">
    <property type="term" value="C:cytosol"/>
    <property type="evidence" value="ECO:0007669"/>
    <property type="project" value="TreeGrafter"/>
</dbReference>
<comment type="catalytic activity">
    <reaction evidence="13 15">
        <text>NAD(+) + (deoxyribonucleotide)n-3'-hydroxyl + 5'-phospho-(deoxyribonucleotide)m = (deoxyribonucleotide)n+m + AMP + beta-nicotinamide D-nucleotide.</text>
        <dbReference type="EC" id="6.5.1.2"/>
    </reaction>
</comment>
<dbReference type="AlphaFoldDB" id="A0AA35CMR8"/>
<protein>
    <recommendedName>
        <fullName evidence="3 15">DNA ligase</fullName>
        <ecNumber evidence="2 15">6.5.1.2</ecNumber>
    </recommendedName>
    <alternativeName>
        <fullName evidence="15">Polydeoxyribonucleotide synthase [NAD(+)]</fullName>
    </alternativeName>
</protein>
<name>A0AA35CMR8_9FIRM</name>
<evidence type="ECO:0000256" key="16">
    <source>
        <dbReference type="SAM" id="MobiDB-lite"/>
    </source>
</evidence>
<dbReference type="KEGG" id="cmic:caldi_23430"/>
<dbReference type="InterPro" id="IPR004149">
    <property type="entry name" value="Znf_DNAligase_C4"/>
</dbReference>
<dbReference type="PROSITE" id="PS50172">
    <property type="entry name" value="BRCT"/>
    <property type="match status" value="1"/>
</dbReference>
<dbReference type="InterPro" id="IPR001679">
    <property type="entry name" value="DNA_ligase"/>
</dbReference>
<accession>A0AA35CMR8</accession>
<dbReference type="NCBIfam" id="NF005932">
    <property type="entry name" value="PRK07956.1"/>
    <property type="match status" value="1"/>
</dbReference>
<keyword evidence="8 15" id="KW-0862">Zinc</keyword>
<dbReference type="CDD" id="cd17748">
    <property type="entry name" value="BRCT_DNA_ligase_like"/>
    <property type="match status" value="1"/>
</dbReference>
<keyword evidence="7 15" id="KW-0227">DNA damage</keyword>
<keyword evidence="11 15" id="KW-0234">DNA repair</keyword>
<dbReference type="InterPro" id="IPR001357">
    <property type="entry name" value="BRCT_dom"/>
</dbReference>
<dbReference type="CDD" id="cd00114">
    <property type="entry name" value="LIGANc"/>
    <property type="match status" value="1"/>
</dbReference>
<dbReference type="InterPro" id="IPR010994">
    <property type="entry name" value="RuvA_2-like"/>
</dbReference>
<feature type="binding site" evidence="15">
    <location>
        <position position="442"/>
    </location>
    <ligand>
        <name>Zn(2+)</name>
        <dbReference type="ChEBI" id="CHEBI:29105"/>
    </ligand>
</feature>
<dbReference type="InterPro" id="IPR033136">
    <property type="entry name" value="DNA_ligase_CS"/>
</dbReference>
<dbReference type="FunFam" id="1.10.287.610:FF:000002">
    <property type="entry name" value="DNA ligase"/>
    <property type="match status" value="1"/>
</dbReference>
<dbReference type="Pfam" id="PF01653">
    <property type="entry name" value="DNA_ligase_aden"/>
    <property type="match status" value="1"/>
</dbReference>
<dbReference type="Gene3D" id="3.30.470.30">
    <property type="entry name" value="DNA ligase/mRNA capping enzyme"/>
    <property type="match status" value="1"/>
</dbReference>
<dbReference type="Gene3D" id="1.10.287.610">
    <property type="entry name" value="Helix hairpin bin"/>
    <property type="match status" value="1"/>
</dbReference>
<dbReference type="Gene3D" id="1.10.150.20">
    <property type="entry name" value="5' to 3' exonuclease, C-terminal subdomain"/>
    <property type="match status" value="2"/>
</dbReference>
<dbReference type="GO" id="GO:0006260">
    <property type="term" value="P:DNA replication"/>
    <property type="evidence" value="ECO:0007669"/>
    <property type="project" value="UniProtKB-KW"/>
</dbReference>
<evidence type="ECO:0000256" key="6">
    <source>
        <dbReference type="ARBA" id="ARBA00022723"/>
    </source>
</evidence>
<evidence type="ECO:0000256" key="4">
    <source>
        <dbReference type="ARBA" id="ARBA00022598"/>
    </source>
</evidence>
<dbReference type="Pfam" id="PF03119">
    <property type="entry name" value="DNA_ligase_ZBD"/>
    <property type="match status" value="1"/>
</dbReference>